<keyword evidence="3" id="KW-1185">Reference proteome</keyword>
<dbReference type="RefSeq" id="WP_145359320.1">
    <property type="nucleotide sequence ID" value="NZ_CP036265.1"/>
</dbReference>
<dbReference type="Proteomes" id="UP000318741">
    <property type="component" value="Chromosome"/>
</dbReference>
<gene>
    <name evidence="2" type="ORF">CA12_26040</name>
</gene>
<reference evidence="2 3" key="1">
    <citation type="submission" date="2019-02" db="EMBL/GenBank/DDBJ databases">
        <title>Deep-cultivation of Planctomycetes and their phenomic and genomic characterization uncovers novel biology.</title>
        <authorList>
            <person name="Wiegand S."/>
            <person name="Jogler M."/>
            <person name="Boedeker C."/>
            <person name="Pinto D."/>
            <person name="Vollmers J."/>
            <person name="Rivas-Marin E."/>
            <person name="Kohn T."/>
            <person name="Peeters S.H."/>
            <person name="Heuer A."/>
            <person name="Rast P."/>
            <person name="Oberbeckmann S."/>
            <person name="Bunk B."/>
            <person name="Jeske O."/>
            <person name="Meyerdierks A."/>
            <person name="Storesund J.E."/>
            <person name="Kallscheuer N."/>
            <person name="Luecker S."/>
            <person name="Lage O.M."/>
            <person name="Pohl T."/>
            <person name="Merkel B.J."/>
            <person name="Hornburger P."/>
            <person name="Mueller R.-W."/>
            <person name="Bruemmer F."/>
            <person name="Labrenz M."/>
            <person name="Spormann A.M."/>
            <person name="Op den Camp H."/>
            <person name="Overmann J."/>
            <person name="Amann R."/>
            <person name="Jetten M.S.M."/>
            <person name="Mascher T."/>
            <person name="Medema M.H."/>
            <person name="Devos D.P."/>
            <person name="Kaster A.-K."/>
            <person name="Ovreas L."/>
            <person name="Rohde M."/>
            <person name="Galperin M.Y."/>
            <person name="Jogler C."/>
        </authorList>
    </citation>
    <scope>NUCLEOTIDE SEQUENCE [LARGE SCALE GENOMIC DNA]</scope>
    <source>
        <strain evidence="2 3">CA12</strain>
    </source>
</reference>
<evidence type="ECO:0008006" key="4">
    <source>
        <dbReference type="Google" id="ProtNLM"/>
    </source>
</evidence>
<protein>
    <recommendedName>
        <fullName evidence="4">Right handed beta helix domain-containing protein</fullName>
    </recommendedName>
</protein>
<proteinExistence type="predicted"/>
<organism evidence="2 3">
    <name type="scientific">Alienimonas californiensis</name>
    <dbReference type="NCBI Taxonomy" id="2527989"/>
    <lineage>
        <taxon>Bacteria</taxon>
        <taxon>Pseudomonadati</taxon>
        <taxon>Planctomycetota</taxon>
        <taxon>Planctomycetia</taxon>
        <taxon>Planctomycetales</taxon>
        <taxon>Planctomycetaceae</taxon>
        <taxon>Alienimonas</taxon>
    </lineage>
</organism>
<feature type="region of interest" description="Disordered" evidence="1">
    <location>
        <begin position="409"/>
        <end position="448"/>
    </location>
</feature>
<dbReference type="EMBL" id="CP036265">
    <property type="protein sequence ID" value="QDT16500.1"/>
    <property type="molecule type" value="Genomic_DNA"/>
</dbReference>
<dbReference type="OrthoDB" id="8878147at2"/>
<evidence type="ECO:0000256" key="1">
    <source>
        <dbReference type="SAM" id="MobiDB-lite"/>
    </source>
</evidence>
<dbReference type="Gene3D" id="2.160.20.10">
    <property type="entry name" value="Single-stranded right-handed beta-helix, Pectin lyase-like"/>
    <property type="match status" value="1"/>
</dbReference>
<sequence length="448" mass="47123">MNAVLAPLLAVTLGWAGADYEVGPGRALAELDQVPWEALEAGDVVTIHARPEPYRAKFVLCVRGTQEKPIVVRGVRDAEGSRPIIDGRDAVARSELNYWNEARGVVKIGGANKPADLTPAHIRLEGLEIRGGRQPHQFEGRDGLAAYAVNAAAVFVEKGAQITLRDCALRDSGNGLFVAGESRDVRIEACEIDGNGNPGSTQEHNAYTEALGMVYEGNAFGPLREGALGSNLKDRSAGLIVRGNRIEGGNRQLDLVDAGNSNISAHPSYRTTEVVGNLLIEPADAGNNQIVHHGGDSNHYENYRPGGLRFEYNTVVTRRPGITTLLFLSSPEGAATVRGNVVVAPEGGRPVVLTGPGRVELGVNWFARRWEPGAPVRVTGGENVLSGRDPGLVAGGFAPADGSPLIDAGPANVAPPTVQFAPPLGVTSRQDAGPPDLGALPRGAKSTE</sequence>
<evidence type="ECO:0000313" key="2">
    <source>
        <dbReference type="EMBL" id="QDT16500.1"/>
    </source>
</evidence>
<dbReference type="InterPro" id="IPR011050">
    <property type="entry name" value="Pectin_lyase_fold/virulence"/>
</dbReference>
<dbReference type="AlphaFoldDB" id="A0A517PAV0"/>
<dbReference type="KEGG" id="acaf:CA12_26040"/>
<name>A0A517PAV0_9PLAN</name>
<accession>A0A517PAV0</accession>
<dbReference type="InterPro" id="IPR012334">
    <property type="entry name" value="Pectin_lyas_fold"/>
</dbReference>
<dbReference type="SUPFAM" id="SSF51126">
    <property type="entry name" value="Pectin lyase-like"/>
    <property type="match status" value="1"/>
</dbReference>
<evidence type="ECO:0000313" key="3">
    <source>
        <dbReference type="Proteomes" id="UP000318741"/>
    </source>
</evidence>